<comment type="caution">
    <text evidence="4">The sequence shown here is derived from an EMBL/GenBank/DDBJ whole genome shotgun (WGS) entry which is preliminary data.</text>
</comment>
<proteinExistence type="inferred from homology"/>
<reference evidence="4 5" key="1">
    <citation type="submission" date="2015-09" db="EMBL/GenBank/DDBJ databases">
        <title>Heavy metals and arsenic resistance mechanisms in polyextremophilic archaea of the family Ferroplasmaceae.</title>
        <authorList>
            <person name="Bulaev A.G."/>
            <person name="Kanygina A.V."/>
        </authorList>
    </citation>
    <scope>NUCLEOTIDE SEQUENCE [LARGE SCALE GENOMIC DNA]</scope>
    <source>
        <strain evidence="4 5">BH2</strain>
    </source>
</reference>
<name>A0A0Q0RS55_9ARCH</name>
<dbReference type="EMBL" id="LKBH01000179">
    <property type="protein sequence ID" value="KQB35201.1"/>
    <property type="molecule type" value="Genomic_DNA"/>
</dbReference>
<dbReference type="PANTHER" id="PTHR37170">
    <property type="entry name" value="GLUTAREDOXIN-RELATED"/>
    <property type="match status" value="1"/>
</dbReference>
<evidence type="ECO:0000313" key="5">
    <source>
        <dbReference type="Proteomes" id="UP000050301"/>
    </source>
</evidence>
<sequence>MYAYIFLNNDEKSNQLEEYVKRFDLRILKRDNRSDEYKNLKIALEPAVAFTLEKGNTFVYYGIPEGKENEAFKKIIYYIVTGTTNLIPNTKNCIANVNTQTNLKLFVTPECPYCKRMGELLGEFVVLNKNINLSIVNVFNFPEIIEKYDIEAVPTLIINEEYKLIGFHEESLLCMHILSSLNKLYE</sequence>
<dbReference type="Proteomes" id="UP000050301">
    <property type="component" value="Unassembled WGS sequence"/>
</dbReference>
<feature type="domain" description="Thioredoxin-like fold" evidence="3">
    <location>
        <begin position="102"/>
        <end position="166"/>
    </location>
</feature>
<evidence type="ECO:0000256" key="1">
    <source>
        <dbReference type="ARBA" id="ARBA00007787"/>
    </source>
</evidence>
<keyword evidence="2" id="KW-0813">Transport</keyword>
<dbReference type="PANTHER" id="PTHR37170:SF1">
    <property type="entry name" value="GLUTAREDOXIN-LIKE PROTEIN"/>
    <property type="match status" value="1"/>
</dbReference>
<comment type="similarity">
    <text evidence="1">Belongs to the glutaredoxin family.</text>
</comment>
<dbReference type="Gene3D" id="3.40.30.80">
    <property type="match status" value="1"/>
</dbReference>
<dbReference type="Pfam" id="PF13192">
    <property type="entry name" value="Thioredoxin_3"/>
    <property type="match status" value="1"/>
</dbReference>
<dbReference type="SUPFAM" id="SSF52833">
    <property type="entry name" value="Thioredoxin-like"/>
    <property type="match status" value="1"/>
</dbReference>
<dbReference type="PROSITE" id="PS51354">
    <property type="entry name" value="GLUTAREDOXIN_2"/>
    <property type="match status" value="1"/>
</dbReference>
<dbReference type="AlphaFoldDB" id="A0A0Q0RS55"/>
<dbReference type="RefSeq" id="WP_055040972.1">
    <property type="nucleotide sequence ID" value="NZ_LKBH01000179.1"/>
</dbReference>
<dbReference type="InterPro" id="IPR036249">
    <property type="entry name" value="Thioredoxin-like_sf"/>
</dbReference>
<dbReference type="InParanoid" id="A0A0Q0RS55"/>
<accession>A0A0Q0RS55</accession>
<gene>
    <name evidence="4" type="ORF">AOG55_00570</name>
</gene>
<organism evidence="4 5">
    <name type="scientific">Acidiplasma cupricumulans</name>
    <dbReference type="NCBI Taxonomy" id="312540"/>
    <lineage>
        <taxon>Archaea</taxon>
        <taxon>Methanobacteriati</taxon>
        <taxon>Thermoplasmatota</taxon>
        <taxon>Thermoplasmata</taxon>
        <taxon>Thermoplasmatales</taxon>
        <taxon>Ferroplasmaceae</taxon>
        <taxon>Acidiplasma</taxon>
    </lineage>
</organism>
<evidence type="ECO:0000313" key="4">
    <source>
        <dbReference type="EMBL" id="KQB35201.1"/>
    </source>
</evidence>
<dbReference type="InterPro" id="IPR012336">
    <property type="entry name" value="Thioredoxin-like_fold"/>
</dbReference>
<keyword evidence="5" id="KW-1185">Reference proteome</keyword>
<keyword evidence="2" id="KW-0249">Electron transport</keyword>
<evidence type="ECO:0000259" key="3">
    <source>
        <dbReference type="Pfam" id="PF13192"/>
    </source>
</evidence>
<evidence type="ECO:0000256" key="2">
    <source>
        <dbReference type="ARBA" id="ARBA00022982"/>
    </source>
</evidence>
<protein>
    <recommendedName>
        <fullName evidence="3">Thioredoxin-like fold domain-containing protein</fullName>
    </recommendedName>
</protein>